<dbReference type="InterPro" id="IPR000485">
    <property type="entry name" value="AsnC-type_HTH_dom"/>
</dbReference>
<dbReference type="Gene3D" id="3.30.70.920">
    <property type="match status" value="2"/>
</dbReference>
<dbReference type="GO" id="GO:0043200">
    <property type="term" value="P:response to amino acid"/>
    <property type="evidence" value="ECO:0007669"/>
    <property type="project" value="TreeGrafter"/>
</dbReference>
<proteinExistence type="predicted"/>
<dbReference type="PANTHER" id="PTHR30154:SF34">
    <property type="entry name" value="TRANSCRIPTIONAL REGULATOR AZLB"/>
    <property type="match status" value="1"/>
</dbReference>
<dbReference type="AlphaFoldDB" id="A0A852TXA6"/>
<keyword evidence="1" id="KW-0805">Transcription regulation</keyword>
<comment type="caution">
    <text evidence="8">The sequence shown here is derived from an EMBL/GenBank/DDBJ whole genome shotgun (WGS) entry which is preliminary data.</text>
</comment>
<evidence type="ECO:0000256" key="2">
    <source>
        <dbReference type="ARBA" id="ARBA00023125"/>
    </source>
</evidence>
<dbReference type="Pfam" id="PF13404">
    <property type="entry name" value="HTH_AsnC-type"/>
    <property type="match status" value="1"/>
</dbReference>
<dbReference type="GO" id="GO:0006355">
    <property type="term" value="P:regulation of DNA-templated transcription"/>
    <property type="evidence" value="ECO:0007669"/>
    <property type="project" value="InterPro"/>
</dbReference>
<sequence length="362" mass="39159">MGEQVILDELDLDLVAALQRAPRAPINVVADALGSSASTVGRRLQRLQAERLVRVIGQVDWTLLSDAHPRHLWVDTVPGRLQSVARRLAERPETQFVAMTSGRADVYCVVHPSSRERVKDLLTHEIPSVDGVVATQSDLVLRPVTRADAWRLDRLDPEALRILQPHTDVGGDEAPRASQEPLSAQEARAVRMLHHDARASSGEVARELGVSQSTAYRLVQSLLERRAVRPRVEVEPGLLGMELEAVLSLTAHPGSVADVADALGAHPSARYVSVVAGASSVIHHAVFRDEAHLADFLSDDLARIPGITALQVSVVLDVLRRYWIGRDGVRLEEPRPLPAGLEEALSHGSTAGAGPPGAREVS</sequence>
<feature type="domain" description="HTH asnC-type" evidence="7">
    <location>
        <begin position="7"/>
        <end position="48"/>
    </location>
</feature>
<name>A0A852TXA6_9ACTN</name>
<organism evidence="8 9">
    <name type="scientific">Spinactinospora alkalitolerans</name>
    <dbReference type="NCBI Taxonomy" id="687207"/>
    <lineage>
        <taxon>Bacteria</taxon>
        <taxon>Bacillati</taxon>
        <taxon>Actinomycetota</taxon>
        <taxon>Actinomycetes</taxon>
        <taxon>Streptosporangiales</taxon>
        <taxon>Nocardiopsidaceae</taxon>
        <taxon>Spinactinospora</taxon>
    </lineage>
</organism>
<feature type="domain" description="Transcription regulator AsnC/Lrp ligand binding" evidence="5">
    <location>
        <begin position="73"/>
        <end position="142"/>
    </location>
</feature>
<dbReference type="InterPro" id="IPR036390">
    <property type="entry name" value="WH_DNA-bd_sf"/>
</dbReference>
<dbReference type="SMART" id="SM00344">
    <property type="entry name" value="HTH_ASNC"/>
    <property type="match status" value="1"/>
</dbReference>
<dbReference type="Pfam" id="PF09339">
    <property type="entry name" value="HTH_IclR"/>
    <property type="match status" value="1"/>
</dbReference>
<dbReference type="GO" id="GO:0043565">
    <property type="term" value="F:sequence-specific DNA binding"/>
    <property type="evidence" value="ECO:0007669"/>
    <property type="project" value="InterPro"/>
</dbReference>
<dbReference type="GO" id="GO:0005829">
    <property type="term" value="C:cytosol"/>
    <property type="evidence" value="ECO:0007669"/>
    <property type="project" value="TreeGrafter"/>
</dbReference>
<evidence type="ECO:0000259" key="6">
    <source>
        <dbReference type="Pfam" id="PF09339"/>
    </source>
</evidence>
<dbReference type="Gene3D" id="1.10.10.10">
    <property type="entry name" value="Winged helix-like DNA-binding domain superfamily/Winged helix DNA-binding domain"/>
    <property type="match status" value="2"/>
</dbReference>
<evidence type="ECO:0000256" key="3">
    <source>
        <dbReference type="ARBA" id="ARBA00023163"/>
    </source>
</evidence>
<dbReference type="SUPFAM" id="SSF46785">
    <property type="entry name" value="Winged helix' DNA-binding domain"/>
    <property type="match status" value="2"/>
</dbReference>
<dbReference type="InterPro" id="IPR011008">
    <property type="entry name" value="Dimeric_a/b-barrel"/>
</dbReference>
<keyword evidence="9" id="KW-1185">Reference proteome</keyword>
<dbReference type="Pfam" id="PF01037">
    <property type="entry name" value="AsnC_trans_reg"/>
    <property type="match status" value="2"/>
</dbReference>
<keyword evidence="2 8" id="KW-0238">DNA-binding</keyword>
<dbReference type="Proteomes" id="UP000589036">
    <property type="component" value="Unassembled WGS sequence"/>
</dbReference>
<accession>A0A852TXA6</accession>
<feature type="domain" description="HTH iclR-type" evidence="6">
    <location>
        <begin position="194"/>
        <end position="229"/>
    </location>
</feature>
<evidence type="ECO:0000256" key="4">
    <source>
        <dbReference type="SAM" id="MobiDB-lite"/>
    </source>
</evidence>
<evidence type="ECO:0000313" key="9">
    <source>
        <dbReference type="Proteomes" id="UP000589036"/>
    </source>
</evidence>
<dbReference type="InterPro" id="IPR036388">
    <property type="entry name" value="WH-like_DNA-bd_sf"/>
</dbReference>
<dbReference type="InterPro" id="IPR005471">
    <property type="entry name" value="Tscrpt_reg_IclR_N"/>
</dbReference>
<dbReference type="SUPFAM" id="SSF54909">
    <property type="entry name" value="Dimeric alpha+beta barrel"/>
    <property type="match status" value="2"/>
</dbReference>
<feature type="domain" description="Transcription regulator AsnC/Lrp ligand binding" evidence="5">
    <location>
        <begin position="251"/>
        <end position="317"/>
    </location>
</feature>
<dbReference type="PANTHER" id="PTHR30154">
    <property type="entry name" value="LEUCINE-RESPONSIVE REGULATORY PROTEIN"/>
    <property type="match status" value="1"/>
</dbReference>
<protein>
    <submittedName>
        <fullName evidence="8">DNA-binding Lrp family transcriptional regulator</fullName>
    </submittedName>
</protein>
<evidence type="ECO:0000256" key="1">
    <source>
        <dbReference type="ARBA" id="ARBA00023015"/>
    </source>
</evidence>
<feature type="region of interest" description="Disordered" evidence="4">
    <location>
        <begin position="340"/>
        <end position="362"/>
    </location>
</feature>
<keyword evidence="3" id="KW-0804">Transcription</keyword>
<evidence type="ECO:0000259" key="5">
    <source>
        <dbReference type="Pfam" id="PF01037"/>
    </source>
</evidence>
<evidence type="ECO:0000313" key="8">
    <source>
        <dbReference type="EMBL" id="NYE47463.1"/>
    </source>
</evidence>
<dbReference type="RefSeq" id="WP_376766958.1">
    <property type="nucleotide sequence ID" value="NZ_BAAAYY010000015.1"/>
</dbReference>
<dbReference type="InterPro" id="IPR019888">
    <property type="entry name" value="Tscrpt_reg_AsnC-like"/>
</dbReference>
<evidence type="ECO:0000259" key="7">
    <source>
        <dbReference type="Pfam" id="PF13404"/>
    </source>
</evidence>
<gene>
    <name evidence="8" type="ORF">HDA32_002583</name>
</gene>
<dbReference type="EMBL" id="JACCCC010000001">
    <property type="protein sequence ID" value="NYE47463.1"/>
    <property type="molecule type" value="Genomic_DNA"/>
</dbReference>
<dbReference type="InterPro" id="IPR019887">
    <property type="entry name" value="Tscrpt_reg_AsnC/Lrp_C"/>
</dbReference>
<reference evidence="8 9" key="1">
    <citation type="submission" date="2020-07" db="EMBL/GenBank/DDBJ databases">
        <title>Sequencing the genomes of 1000 actinobacteria strains.</title>
        <authorList>
            <person name="Klenk H.-P."/>
        </authorList>
    </citation>
    <scope>NUCLEOTIDE SEQUENCE [LARGE SCALE GENOMIC DNA]</scope>
    <source>
        <strain evidence="8 9">CXB654</strain>
    </source>
</reference>